<dbReference type="Proteomes" id="UP000602442">
    <property type="component" value="Unassembled WGS sequence"/>
</dbReference>
<proteinExistence type="predicted"/>
<keyword evidence="2" id="KW-1185">Reference proteome</keyword>
<accession>A0ABS0N007</accession>
<reference evidence="1 2" key="1">
    <citation type="submission" date="2020-11" db="EMBL/GenBank/DDBJ databases">
        <title>Erythrobacter sediminis sp. nov., a marine bacterium from a tidal flat of Garorim Bay.</title>
        <authorList>
            <person name="Kim D."/>
            <person name="Yoo Y."/>
            <person name="Kim J.-J."/>
        </authorList>
    </citation>
    <scope>NUCLEOTIDE SEQUENCE [LARGE SCALE GENOMIC DNA]</scope>
    <source>
        <strain evidence="1 2">JGD-13</strain>
    </source>
</reference>
<name>A0ABS0N007_9SPHN</name>
<organism evidence="1 2">
    <name type="scientific">Aurantiacibacter sediminis</name>
    <dbReference type="NCBI Taxonomy" id="2793064"/>
    <lineage>
        <taxon>Bacteria</taxon>
        <taxon>Pseudomonadati</taxon>
        <taxon>Pseudomonadota</taxon>
        <taxon>Alphaproteobacteria</taxon>
        <taxon>Sphingomonadales</taxon>
        <taxon>Erythrobacteraceae</taxon>
        <taxon>Aurantiacibacter</taxon>
    </lineage>
</organism>
<evidence type="ECO:0000313" key="2">
    <source>
        <dbReference type="Proteomes" id="UP000602442"/>
    </source>
</evidence>
<gene>
    <name evidence="1" type="ORF">I5L03_01730</name>
</gene>
<sequence length="130" mass="14971">MGTLFVLAGFGIICAFAWRKSRKQIDKLLQRRPNPSREEFIALMAPDVGPEASEFLWGKAFFIVRPRLTPHPDDDLAKDLPILAEEWSTDWPRDWAEQQGFHESDLPDWPKDWPPTVRNFGKWLSLGPVG</sequence>
<evidence type="ECO:0000313" key="1">
    <source>
        <dbReference type="EMBL" id="MBH5321302.1"/>
    </source>
</evidence>
<protein>
    <submittedName>
        <fullName evidence="1">Uncharacterized protein</fullName>
    </submittedName>
</protein>
<dbReference type="RefSeq" id="WP_197919980.1">
    <property type="nucleotide sequence ID" value="NZ_CAWPTA010000006.1"/>
</dbReference>
<comment type="caution">
    <text evidence="1">The sequence shown here is derived from an EMBL/GenBank/DDBJ whole genome shotgun (WGS) entry which is preliminary data.</text>
</comment>
<dbReference type="EMBL" id="JAEANY010000001">
    <property type="protein sequence ID" value="MBH5321302.1"/>
    <property type="molecule type" value="Genomic_DNA"/>
</dbReference>